<dbReference type="EMBL" id="DXGI01000296">
    <property type="protein sequence ID" value="HIW79026.1"/>
    <property type="molecule type" value="Genomic_DNA"/>
</dbReference>
<reference evidence="3" key="1">
    <citation type="journal article" date="2021" name="PeerJ">
        <title>Extensive microbial diversity within the chicken gut microbiome revealed by metagenomics and culture.</title>
        <authorList>
            <person name="Gilroy R."/>
            <person name="Ravi A."/>
            <person name="Getino M."/>
            <person name="Pursley I."/>
            <person name="Horton D.L."/>
            <person name="Alikhan N.F."/>
            <person name="Baker D."/>
            <person name="Gharbi K."/>
            <person name="Hall N."/>
            <person name="Watson M."/>
            <person name="Adriaenssens E.M."/>
            <person name="Foster-Nyarko E."/>
            <person name="Jarju S."/>
            <person name="Secka A."/>
            <person name="Antonio M."/>
            <person name="Oren A."/>
            <person name="Chaudhuri R.R."/>
            <person name="La Ragione R."/>
            <person name="Hildebrand F."/>
            <person name="Pallen M.J."/>
        </authorList>
    </citation>
    <scope>NUCLEOTIDE SEQUENCE</scope>
    <source>
        <strain evidence="3">ChiSxjej5B17-1746</strain>
    </source>
</reference>
<proteinExistence type="inferred from homology"/>
<accession>A0A9D1QZQ3</accession>
<comment type="caution">
    <text evidence="3">The sequence shown here is derived from an EMBL/GenBank/DDBJ whole genome shotgun (WGS) entry which is preliminary data.</text>
</comment>
<evidence type="ECO:0000313" key="4">
    <source>
        <dbReference type="Proteomes" id="UP000824264"/>
    </source>
</evidence>
<dbReference type="GO" id="GO:0000455">
    <property type="term" value="P:enzyme-directed rRNA pseudouridine synthesis"/>
    <property type="evidence" value="ECO:0007669"/>
    <property type="project" value="TreeGrafter"/>
</dbReference>
<dbReference type="InterPro" id="IPR006145">
    <property type="entry name" value="PsdUridine_synth_RsuA/RluA"/>
</dbReference>
<protein>
    <submittedName>
        <fullName evidence="3">RNA pseudouridine synthase</fullName>
    </submittedName>
</protein>
<dbReference type="InterPro" id="IPR050188">
    <property type="entry name" value="RluA_PseudoU_synthase"/>
</dbReference>
<feature type="domain" description="Pseudouridine synthase RsuA/RluA-like" evidence="2">
    <location>
        <begin position="114"/>
        <end position="277"/>
    </location>
</feature>
<dbReference type="Proteomes" id="UP000824264">
    <property type="component" value="Unassembled WGS sequence"/>
</dbReference>
<dbReference type="SUPFAM" id="SSF55120">
    <property type="entry name" value="Pseudouridine synthase"/>
    <property type="match status" value="1"/>
</dbReference>
<dbReference type="GO" id="GO:0140098">
    <property type="term" value="F:catalytic activity, acting on RNA"/>
    <property type="evidence" value="ECO:0007669"/>
    <property type="project" value="UniProtKB-ARBA"/>
</dbReference>
<dbReference type="GO" id="GO:0003723">
    <property type="term" value="F:RNA binding"/>
    <property type="evidence" value="ECO:0007669"/>
    <property type="project" value="InterPro"/>
</dbReference>
<comment type="similarity">
    <text evidence="1">Belongs to the pseudouridine synthase RluA family.</text>
</comment>
<organism evidence="3 4">
    <name type="scientific">Candidatus Bilophila faecipullorum</name>
    <dbReference type="NCBI Taxonomy" id="2838482"/>
    <lineage>
        <taxon>Bacteria</taxon>
        <taxon>Pseudomonadati</taxon>
        <taxon>Thermodesulfobacteriota</taxon>
        <taxon>Desulfovibrionia</taxon>
        <taxon>Desulfovibrionales</taxon>
        <taxon>Desulfovibrionaceae</taxon>
        <taxon>Bilophila</taxon>
    </lineage>
</organism>
<dbReference type="InterPro" id="IPR020103">
    <property type="entry name" value="PsdUridine_synth_cat_dom_sf"/>
</dbReference>
<sequence length="339" mass="36562">MPSSANRPENGGISFRVPEEAQGWRLDKALGLLLASPSPEQEAARPGLFALADLGLRARRRLCDRSLVLVNGKPGIPGLKLRAGQEIIILPDPEGAAIPEDAPSLVYKDGGIAALYKPAGMHTAALAGSLSPSLETLLGDLLPAEEEGYASRLLNRLDAPTSGLVLASCTDGGERRWYRAERIGNTDKLYLALIEGQPLYDFTVARRLDTDTRNKTRVRHTDDPDPMRHTDVTLLAPLTAGDVPGLVESDDPDAPLMLVGCRIRKGARHQIRAHLAAAGHPLAGDSLYGAELPCPSGFLLHHGRVSLPDFQAFRLPAWLPLLPREAQEKATAFLGMERE</sequence>
<dbReference type="GO" id="GO:0009982">
    <property type="term" value="F:pseudouridine synthase activity"/>
    <property type="evidence" value="ECO:0007669"/>
    <property type="project" value="InterPro"/>
</dbReference>
<evidence type="ECO:0000256" key="1">
    <source>
        <dbReference type="ARBA" id="ARBA00010876"/>
    </source>
</evidence>
<dbReference type="PANTHER" id="PTHR21600">
    <property type="entry name" value="MITOCHONDRIAL RNA PSEUDOURIDINE SYNTHASE"/>
    <property type="match status" value="1"/>
</dbReference>
<reference evidence="3" key="2">
    <citation type="submission" date="2021-04" db="EMBL/GenBank/DDBJ databases">
        <authorList>
            <person name="Gilroy R."/>
        </authorList>
    </citation>
    <scope>NUCLEOTIDE SEQUENCE</scope>
    <source>
        <strain evidence="3">ChiSxjej5B17-1746</strain>
    </source>
</reference>
<gene>
    <name evidence="3" type="ORF">H9874_07765</name>
</gene>
<dbReference type="CDD" id="cd02869">
    <property type="entry name" value="PseudoU_synth_RluA_like"/>
    <property type="match status" value="1"/>
</dbReference>
<dbReference type="Pfam" id="PF00849">
    <property type="entry name" value="PseudoU_synth_2"/>
    <property type="match status" value="1"/>
</dbReference>
<evidence type="ECO:0000313" key="3">
    <source>
        <dbReference type="EMBL" id="HIW79026.1"/>
    </source>
</evidence>
<dbReference type="AlphaFoldDB" id="A0A9D1QZQ3"/>
<dbReference type="PANTHER" id="PTHR21600:SF87">
    <property type="entry name" value="RNA PSEUDOURIDYLATE SYNTHASE DOMAIN-CONTAINING PROTEIN 1"/>
    <property type="match status" value="1"/>
</dbReference>
<name>A0A9D1QZQ3_9BACT</name>
<dbReference type="Gene3D" id="3.30.2350.10">
    <property type="entry name" value="Pseudouridine synthase"/>
    <property type="match status" value="1"/>
</dbReference>
<evidence type="ECO:0000259" key="2">
    <source>
        <dbReference type="Pfam" id="PF00849"/>
    </source>
</evidence>